<protein>
    <submittedName>
        <fullName evidence="2">Protein of uncharacterized function (DUF2547)</fullName>
    </submittedName>
</protein>
<organism evidence="2 3">
    <name type="scientific">Haemophilus pittmaniae</name>
    <dbReference type="NCBI Taxonomy" id="249188"/>
    <lineage>
        <taxon>Bacteria</taxon>
        <taxon>Pseudomonadati</taxon>
        <taxon>Pseudomonadota</taxon>
        <taxon>Gammaproteobacteria</taxon>
        <taxon>Pasteurellales</taxon>
        <taxon>Pasteurellaceae</taxon>
        <taxon>Haemophilus</taxon>
    </lineage>
</organism>
<dbReference type="OrthoDB" id="5679130at2"/>
<dbReference type="RefSeq" id="WP_007242010.1">
    <property type="nucleotide sequence ID" value="NZ_LT906463.1"/>
</dbReference>
<sequence length="104" mass="11709">MQTSKIKPHFWSRLLFSVIAFFALPVAQELDTANTNMVGGNYQTETQSIVSETLATVRELRQGSLQPHTSSHAVERMLTPRYQSDVFFSFLPQHAPIRAGPLFS</sequence>
<keyword evidence="1" id="KW-0732">Signal</keyword>
<feature type="chain" id="PRO_5016796243" evidence="1">
    <location>
        <begin position="28"/>
        <end position="104"/>
    </location>
</feature>
<dbReference type="NCBIfam" id="NF038363">
    <property type="entry name" value="SecM_small"/>
    <property type="match status" value="1"/>
</dbReference>
<reference evidence="2 3" key="1">
    <citation type="submission" date="2018-06" db="EMBL/GenBank/DDBJ databases">
        <authorList>
            <consortium name="Pathogen Informatics"/>
            <person name="Doyle S."/>
        </authorList>
    </citation>
    <scope>NUCLEOTIDE SEQUENCE [LARGE SCALE GENOMIC DNA]</scope>
    <source>
        <strain evidence="2 3">NCTC13335</strain>
    </source>
</reference>
<dbReference type="AlphaFoldDB" id="A0A377IZX5"/>
<gene>
    <name evidence="2" type="ORF">NCTC13335_01044</name>
</gene>
<dbReference type="Proteomes" id="UP000255264">
    <property type="component" value="Unassembled WGS sequence"/>
</dbReference>
<evidence type="ECO:0000313" key="3">
    <source>
        <dbReference type="Proteomes" id="UP000255264"/>
    </source>
</evidence>
<dbReference type="Pfam" id="PF10818">
    <property type="entry name" value="SecM_small"/>
    <property type="match status" value="1"/>
</dbReference>
<feature type="signal peptide" evidence="1">
    <location>
        <begin position="1"/>
        <end position="27"/>
    </location>
</feature>
<evidence type="ECO:0000313" key="2">
    <source>
        <dbReference type="EMBL" id="STO93180.1"/>
    </source>
</evidence>
<dbReference type="InterPro" id="IPR020508">
    <property type="entry name" value="SecM_small"/>
</dbReference>
<evidence type="ECO:0000256" key="1">
    <source>
        <dbReference type="SAM" id="SignalP"/>
    </source>
</evidence>
<dbReference type="EMBL" id="UGHS01000004">
    <property type="protein sequence ID" value="STO93180.1"/>
    <property type="molecule type" value="Genomic_DNA"/>
</dbReference>
<keyword evidence="3" id="KW-1185">Reference proteome</keyword>
<proteinExistence type="predicted"/>
<name>A0A377IZX5_9PAST</name>
<accession>A0A377IZX5</accession>